<protein>
    <submittedName>
        <fullName evidence="1">Uncharacterized protein</fullName>
    </submittedName>
</protein>
<proteinExistence type="predicted"/>
<evidence type="ECO:0000313" key="1">
    <source>
        <dbReference type="EMBL" id="JAD35979.1"/>
    </source>
</evidence>
<dbReference type="AlphaFoldDB" id="A0A0A8Z9A2"/>
<sequence>MQSLVYMLSIQSDSATQKLRIAYKITTEIHKLNASSPVWITLC</sequence>
<reference evidence="1" key="1">
    <citation type="submission" date="2014-09" db="EMBL/GenBank/DDBJ databases">
        <authorList>
            <person name="Magalhaes I.L.F."/>
            <person name="Oliveira U."/>
            <person name="Santos F.R."/>
            <person name="Vidigal T.H.D.A."/>
            <person name="Brescovit A.D."/>
            <person name="Santos A.J."/>
        </authorList>
    </citation>
    <scope>NUCLEOTIDE SEQUENCE</scope>
    <source>
        <tissue evidence="1">Shoot tissue taken approximately 20 cm above the soil surface</tissue>
    </source>
</reference>
<name>A0A0A8Z9A2_ARUDO</name>
<accession>A0A0A8Z9A2</accession>
<reference evidence="1" key="2">
    <citation type="journal article" date="2015" name="Data Brief">
        <title>Shoot transcriptome of the giant reed, Arundo donax.</title>
        <authorList>
            <person name="Barrero R.A."/>
            <person name="Guerrero F.D."/>
            <person name="Moolhuijzen P."/>
            <person name="Goolsby J.A."/>
            <person name="Tidwell J."/>
            <person name="Bellgard S.E."/>
            <person name="Bellgard M.I."/>
        </authorList>
    </citation>
    <scope>NUCLEOTIDE SEQUENCE</scope>
    <source>
        <tissue evidence="1">Shoot tissue taken approximately 20 cm above the soil surface</tissue>
    </source>
</reference>
<dbReference type="EMBL" id="GBRH01261916">
    <property type="protein sequence ID" value="JAD35979.1"/>
    <property type="molecule type" value="Transcribed_RNA"/>
</dbReference>
<organism evidence="1">
    <name type="scientific">Arundo donax</name>
    <name type="common">Giant reed</name>
    <name type="synonym">Donax arundinaceus</name>
    <dbReference type="NCBI Taxonomy" id="35708"/>
    <lineage>
        <taxon>Eukaryota</taxon>
        <taxon>Viridiplantae</taxon>
        <taxon>Streptophyta</taxon>
        <taxon>Embryophyta</taxon>
        <taxon>Tracheophyta</taxon>
        <taxon>Spermatophyta</taxon>
        <taxon>Magnoliopsida</taxon>
        <taxon>Liliopsida</taxon>
        <taxon>Poales</taxon>
        <taxon>Poaceae</taxon>
        <taxon>PACMAD clade</taxon>
        <taxon>Arundinoideae</taxon>
        <taxon>Arundineae</taxon>
        <taxon>Arundo</taxon>
    </lineage>
</organism>